<feature type="domain" description="STAS" evidence="1">
    <location>
        <begin position="150"/>
        <end position="248"/>
    </location>
</feature>
<dbReference type="InterPro" id="IPR036513">
    <property type="entry name" value="STAS_dom_sf"/>
</dbReference>
<sequence>MRAAGAPVARPFGAGRHVCWAYADRAEFVAVARRFFAEGRAAGGALRLVGGGLPDIDGIRCSSFPDPAAELSTWAAATEAALADGYTGLWVVGDATPLASPAFAAYEHQIDRFIARHPLFGLCAYDRRVVDPAALADLACLHPTHNVPGVPFRLHAEEGTGHLAISGELDSTGTAALARALDRAAPAVVDGELVVEAGSLDFVDHRSLLQLASYARDRGATAVLRTPLPAAARLVELLRVPGIRVEAS</sequence>
<organism evidence="2 3">
    <name type="scientific">Asanoa hainanensis</name>
    <dbReference type="NCBI Taxonomy" id="560556"/>
    <lineage>
        <taxon>Bacteria</taxon>
        <taxon>Bacillati</taxon>
        <taxon>Actinomycetota</taxon>
        <taxon>Actinomycetes</taxon>
        <taxon>Micromonosporales</taxon>
        <taxon>Micromonosporaceae</taxon>
        <taxon>Asanoa</taxon>
    </lineage>
</organism>
<evidence type="ECO:0000259" key="1">
    <source>
        <dbReference type="PROSITE" id="PS50801"/>
    </source>
</evidence>
<dbReference type="OrthoDB" id="5179750at2"/>
<evidence type="ECO:0000313" key="2">
    <source>
        <dbReference type="EMBL" id="SNS58581.1"/>
    </source>
</evidence>
<dbReference type="Pfam" id="PF14417">
    <property type="entry name" value="MEDS"/>
    <property type="match status" value="1"/>
</dbReference>
<dbReference type="InterPro" id="IPR025847">
    <property type="entry name" value="MEDS_domain"/>
</dbReference>
<evidence type="ECO:0000313" key="3">
    <source>
        <dbReference type="Proteomes" id="UP000198362"/>
    </source>
</evidence>
<dbReference type="InterPro" id="IPR002645">
    <property type="entry name" value="STAS_dom"/>
</dbReference>
<reference evidence="2 3" key="1">
    <citation type="submission" date="2017-06" db="EMBL/GenBank/DDBJ databases">
        <authorList>
            <person name="Kim H.J."/>
            <person name="Triplett B.A."/>
        </authorList>
    </citation>
    <scope>NUCLEOTIDE SEQUENCE [LARGE SCALE GENOMIC DNA]</scope>
    <source>
        <strain evidence="2 3">CGMCC 4.5593</strain>
    </source>
</reference>
<dbReference type="Proteomes" id="UP000198362">
    <property type="component" value="Unassembled WGS sequence"/>
</dbReference>
<dbReference type="Gene3D" id="3.30.750.24">
    <property type="entry name" value="STAS domain"/>
    <property type="match status" value="1"/>
</dbReference>
<dbReference type="RefSeq" id="WP_089243296.1">
    <property type="nucleotide sequence ID" value="NZ_FZPH01000001.1"/>
</dbReference>
<keyword evidence="3" id="KW-1185">Reference proteome</keyword>
<proteinExistence type="predicted"/>
<name>A0A239FP00_9ACTN</name>
<protein>
    <submittedName>
        <fullName evidence="2">Anti-anti-sigma regulatory factor (Antagonist of anti-sigma factor)</fullName>
    </submittedName>
</protein>
<dbReference type="AlphaFoldDB" id="A0A239FP00"/>
<dbReference type="EMBL" id="FZPH01000001">
    <property type="protein sequence ID" value="SNS58581.1"/>
    <property type="molecule type" value="Genomic_DNA"/>
</dbReference>
<gene>
    <name evidence="2" type="ORF">SAMN05421812_10113</name>
</gene>
<dbReference type="PROSITE" id="PS50801">
    <property type="entry name" value="STAS"/>
    <property type="match status" value="1"/>
</dbReference>
<accession>A0A239FP00</accession>